<gene>
    <name evidence="2" type="ORF">RND81_13G023900</name>
</gene>
<dbReference type="Proteomes" id="UP001443914">
    <property type="component" value="Unassembled WGS sequence"/>
</dbReference>
<dbReference type="GO" id="GO:0046983">
    <property type="term" value="F:protein dimerization activity"/>
    <property type="evidence" value="ECO:0007669"/>
    <property type="project" value="InterPro"/>
</dbReference>
<evidence type="ECO:0000313" key="2">
    <source>
        <dbReference type="EMBL" id="KAK9667960.1"/>
    </source>
</evidence>
<name>A0AAW1GVB1_SAPOF</name>
<comment type="caution">
    <text evidence="2">The sequence shown here is derived from an EMBL/GenBank/DDBJ whole genome shotgun (WGS) entry which is preliminary data.</text>
</comment>
<evidence type="ECO:0000313" key="3">
    <source>
        <dbReference type="Proteomes" id="UP001443914"/>
    </source>
</evidence>
<dbReference type="AlphaFoldDB" id="A0AAW1GVB1"/>
<feature type="domain" description="HAT C-terminal dimerisation" evidence="1">
    <location>
        <begin position="88"/>
        <end position="134"/>
    </location>
</feature>
<dbReference type="PANTHER" id="PTHR11697">
    <property type="entry name" value="GENERAL TRANSCRIPTION FACTOR 2-RELATED ZINC FINGER PROTEIN"/>
    <property type="match status" value="1"/>
</dbReference>
<evidence type="ECO:0000259" key="1">
    <source>
        <dbReference type="Pfam" id="PF05699"/>
    </source>
</evidence>
<dbReference type="InterPro" id="IPR008906">
    <property type="entry name" value="HATC_C_dom"/>
</dbReference>
<sequence>MFLSVIDLQLQELDNRFDEINMELLLCMTSLNPVNSFASFEKQKLLRFAEFYPNEFSCVDITNLDYQLDLFIDDMRKDVRFLHVKNLGDLSILLVETNKHVSYRLVYLLLKLVLILPMATASVERVFSSMTFVKNKCNHTRKFVGPPLITVNIITNIIDISLTAFAGTVEVGDRTTFADTGKSLATTLPTLDNLKRVGEEDVGDSWC</sequence>
<protein>
    <recommendedName>
        <fullName evidence="1">HAT C-terminal dimerisation domain-containing protein</fullName>
    </recommendedName>
</protein>
<dbReference type="PANTHER" id="PTHR11697:SF230">
    <property type="entry name" value="ZINC FINGER, MYM DOMAIN CONTAINING 1"/>
    <property type="match status" value="1"/>
</dbReference>
<dbReference type="EMBL" id="JBDFQZ010000013">
    <property type="protein sequence ID" value="KAK9667960.1"/>
    <property type="molecule type" value="Genomic_DNA"/>
</dbReference>
<dbReference type="InterPro" id="IPR055298">
    <property type="entry name" value="AtLOH3-like"/>
</dbReference>
<keyword evidence="3" id="KW-1185">Reference proteome</keyword>
<dbReference type="Pfam" id="PF05699">
    <property type="entry name" value="Dimer_Tnp_hAT"/>
    <property type="match status" value="1"/>
</dbReference>
<reference evidence="2" key="1">
    <citation type="submission" date="2024-03" db="EMBL/GenBank/DDBJ databases">
        <title>WGS assembly of Saponaria officinalis var. Norfolk2.</title>
        <authorList>
            <person name="Jenkins J."/>
            <person name="Shu S."/>
            <person name="Grimwood J."/>
            <person name="Barry K."/>
            <person name="Goodstein D."/>
            <person name="Schmutz J."/>
            <person name="Leebens-Mack J."/>
            <person name="Osbourn A."/>
        </authorList>
    </citation>
    <scope>NUCLEOTIDE SEQUENCE [LARGE SCALE GENOMIC DNA]</scope>
    <source>
        <strain evidence="2">JIC</strain>
    </source>
</reference>
<proteinExistence type="predicted"/>
<accession>A0AAW1GVB1</accession>
<organism evidence="2 3">
    <name type="scientific">Saponaria officinalis</name>
    <name type="common">Common soapwort</name>
    <name type="synonym">Lychnis saponaria</name>
    <dbReference type="NCBI Taxonomy" id="3572"/>
    <lineage>
        <taxon>Eukaryota</taxon>
        <taxon>Viridiplantae</taxon>
        <taxon>Streptophyta</taxon>
        <taxon>Embryophyta</taxon>
        <taxon>Tracheophyta</taxon>
        <taxon>Spermatophyta</taxon>
        <taxon>Magnoliopsida</taxon>
        <taxon>eudicotyledons</taxon>
        <taxon>Gunneridae</taxon>
        <taxon>Pentapetalae</taxon>
        <taxon>Caryophyllales</taxon>
        <taxon>Caryophyllaceae</taxon>
        <taxon>Caryophylleae</taxon>
        <taxon>Saponaria</taxon>
    </lineage>
</organism>